<proteinExistence type="predicted"/>
<evidence type="ECO:0000313" key="2">
    <source>
        <dbReference type="EMBL" id="JAD18296.1"/>
    </source>
</evidence>
<dbReference type="EMBL" id="GBRH01279599">
    <property type="protein sequence ID" value="JAD18296.1"/>
    <property type="molecule type" value="Transcribed_RNA"/>
</dbReference>
<accession>A0A0A8XWM9</accession>
<protein>
    <submittedName>
        <fullName evidence="2">Uncharacterized protein</fullName>
    </submittedName>
</protein>
<sequence length="89" mass="9662">MAENLTPSGSTPCAHRQHCILSFTSPHRYSPPPDTADSAAPQYTRFDGASLLFRSHHRIDILRDAVGPAEQRYPSPATTAENGLLPPPP</sequence>
<evidence type="ECO:0000256" key="1">
    <source>
        <dbReference type="SAM" id="MobiDB-lite"/>
    </source>
</evidence>
<dbReference type="AlphaFoldDB" id="A0A0A8XWM9"/>
<name>A0A0A8XWM9_ARUDO</name>
<reference evidence="2" key="1">
    <citation type="submission" date="2014-09" db="EMBL/GenBank/DDBJ databases">
        <authorList>
            <person name="Magalhaes I.L.F."/>
            <person name="Oliveira U."/>
            <person name="Santos F.R."/>
            <person name="Vidigal T.H.D.A."/>
            <person name="Brescovit A.D."/>
            <person name="Santos A.J."/>
        </authorList>
    </citation>
    <scope>NUCLEOTIDE SEQUENCE</scope>
    <source>
        <tissue evidence="2">Shoot tissue taken approximately 20 cm above the soil surface</tissue>
    </source>
</reference>
<feature type="region of interest" description="Disordered" evidence="1">
    <location>
        <begin position="67"/>
        <end position="89"/>
    </location>
</feature>
<reference evidence="2" key="2">
    <citation type="journal article" date="2015" name="Data Brief">
        <title>Shoot transcriptome of the giant reed, Arundo donax.</title>
        <authorList>
            <person name="Barrero R.A."/>
            <person name="Guerrero F.D."/>
            <person name="Moolhuijzen P."/>
            <person name="Goolsby J.A."/>
            <person name="Tidwell J."/>
            <person name="Bellgard S.E."/>
            <person name="Bellgard M.I."/>
        </authorList>
    </citation>
    <scope>NUCLEOTIDE SEQUENCE</scope>
    <source>
        <tissue evidence="2">Shoot tissue taken approximately 20 cm above the soil surface</tissue>
    </source>
</reference>
<organism evidence="2">
    <name type="scientific">Arundo donax</name>
    <name type="common">Giant reed</name>
    <name type="synonym">Donax arundinaceus</name>
    <dbReference type="NCBI Taxonomy" id="35708"/>
    <lineage>
        <taxon>Eukaryota</taxon>
        <taxon>Viridiplantae</taxon>
        <taxon>Streptophyta</taxon>
        <taxon>Embryophyta</taxon>
        <taxon>Tracheophyta</taxon>
        <taxon>Spermatophyta</taxon>
        <taxon>Magnoliopsida</taxon>
        <taxon>Liliopsida</taxon>
        <taxon>Poales</taxon>
        <taxon>Poaceae</taxon>
        <taxon>PACMAD clade</taxon>
        <taxon>Arundinoideae</taxon>
        <taxon>Arundineae</taxon>
        <taxon>Arundo</taxon>
    </lineage>
</organism>